<evidence type="ECO:0000256" key="1">
    <source>
        <dbReference type="SAM" id="SignalP"/>
    </source>
</evidence>
<dbReference type="AlphaFoldDB" id="A0A2P7R0Q1"/>
<keyword evidence="3" id="KW-1185">Reference proteome</keyword>
<reference evidence="2 3" key="1">
    <citation type="submission" date="2018-03" db="EMBL/GenBank/DDBJ databases">
        <title>The draft genome of Zobellella sp. 59N8.</title>
        <authorList>
            <person name="Liu L."/>
            <person name="Li L."/>
            <person name="Zhang X."/>
            <person name="Liang L."/>
            <person name="Wang T."/>
        </authorList>
    </citation>
    <scope>NUCLEOTIDE SEQUENCE [LARGE SCALE GENOMIC DNA]</scope>
    <source>
        <strain evidence="2 3">59N8</strain>
    </source>
</reference>
<dbReference type="Proteomes" id="UP000240243">
    <property type="component" value="Unassembled WGS sequence"/>
</dbReference>
<gene>
    <name evidence="2" type="ORF">C7H85_16215</name>
</gene>
<name>A0A2P7R0Q1_9GAMM</name>
<accession>A0A2P7R0Q1</accession>
<sequence>MLRLALMILTLLATALGTTQSQVGSLDGITEPLSRIKVDVGPWNCVLVARLRDDASVQGTVSRYEFEVMNGYAAALNHFTWRLEQVQALRDQIRGTEARKVDL</sequence>
<dbReference type="RefSeq" id="WP_106730743.1">
    <property type="nucleotide sequence ID" value="NZ_PXYG01000008.1"/>
</dbReference>
<evidence type="ECO:0000313" key="2">
    <source>
        <dbReference type="EMBL" id="PSJ43788.1"/>
    </source>
</evidence>
<feature type="chain" id="PRO_5015161057" evidence="1">
    <location>
        <begin position="22"/>
        <end position="103"/>
    </location>
</feature>
<comment type="caution">
    <text evidence="2">The sequence shown here is derived from an EMBL/GenBank/DDBJ whole genome shotgun (WGS) entry which is preliminary data.</text>
</comment>
<dbReference type="EMBL" id="PXYG01000008">
    <property type="protein sequence ID" value="PSJ43788.1"/>
    <property type="molecule type" value="Genomic_DNA"/>
</dbReference>
<protein>
    <submittedName>
        <fullName evidence="2">Uncharacterized protein</fullName>
    </submittedName>
</protein>
<evidence type="ECO:0000313" key="3">
    <source>
        <dbReference type="Proteomes" id="UP000240243"/>
    </source>
</evidence>
<organism evidence="2 3">
    <name type="scientific">Zobellella endophytica</name>
    <dbReference type="NCBI Taxonomy" id="2116700"/>
    <lineage>
        <taxon>Bacteria</taxon>
        <taxon>Pseudomonadati</taxon>
        <taxon>Pseudomonadota</taxon>
        <taxon>Gammaproteobacteria</taxon>
        <taxon>Aeromonadales</taxon>
        <taxon>Aeromonadaceae</taxon>
        <taxon>Zobellella</taxon>
    </lineage>
</organism>
<feature type="signal peptide" evidence="1">
    <location>
        <begin position="1"/>
        <end position="21"/>
    </location>
</feature>
<proteinExistence type="predicted"/>
<keyword evidence="1" id="KW-0732">Signal</keyword>